<sequence length="242" mass="26639">MEEVTIKDNVICCEGGGSQYDIMYHAEGGDNPTQCNMSYLKEEVTINITIIYVTTAEEVTIQDNVIYHAEGGNDPINIMSRLKELIALTFTSCGWAAVIIHIWWSLCKRYHFVVNQVLNFVFEGGAGGISVCGEHGGANDALCVFGGANMYPREHSELDEWMKCFEHEIVQIISLVKHIEIRMASGSIGPFDEHRESGGRICPVEVLGSVVIGKVGIDLDEVTMLIKLESILVSLVGSPSRE</sequence>
<proteinExistence type="predicted"/>
<evidence type="ECO:0000313" key="3">
    <source>
        <dbReference type="Proteomes" id="UP000823775"/>
    </source>
</evidence>
<dbReference type="Proteomes" id="UP000823775">
    <property type="component" value="Unassembled WGS sequence"/>
</dbReference>
<comment type="caution">
    <text evidence="2">The sequence shown here is derived from an EMBL/GenBank/DDBJ whole genome shotgun (WGS) entry which is preliminary data.</text>
</comment>
<feature type="transmembrane region" description="Helical" evidence="1">
    <location>
        <begin position="85"/>
        <end position="106"/>
    </location>
</feature>
<keyword evidence="1" id="KW-0472">Membrane</keyword>
<keyword evidence="1" id="KW-0812">Transmembrane</keyword>
<evidence type="ECO:0000313" key="2">
    <source>
        <dbReference type="EMBL" id="MCD9644954.1"/>
    </source>
</evidence>
<organism evidence="2 3">
    <name type="scientific">Datura stramonium</name>
    <name type="common">Jimsonweed</name>
    <name type="synonym">Common thornapple</name>
    <dbReference type="NCBI Taxonomy" id="4076"/>
    <lineage>
        <taxon>Eukaryota</taxon>
        <taxon>Viridiplantae</taxon>
        <taxon>Streptophyta</taxon>
        <taxon>Embryophyta</taxon>
        <taxon>Tracheophyta</taxon>
        <taxon>Spermatophyta</taxon>
        <taxon>Magnoliopsida</taxon>
        <taxon>eudicotyledons</taxon>
        <taxon>Gunneridae</taxon>
        <taxon>Pentapetalae</taxon>
        <taxon>asterids</taxon>
        <taxon>lamiids</taxon>
        <taxon>Solanales</taxon>
        <taxon>Solanaceae</taxon>
        <taxon>Solanoideae</taxon>
        <taxon>Datureae</taxon>
        <taxon>Datura</taxon>
    </lineage>
</organism>
<protein>
    <submittedName>
        <fullName evidence="2">Uncharacterized protein</fullName>
    </submittedName>
</protein>
<gene>
    <name evidence="2" type="ORF">HAX54_033500</name>
</gene>
<reference evidence="2 3" key="1">
    <citation type="journal article" date="2021" name="BMC Genomics">
        <title>Datura genome reveals duplications of psychoactive alkaloid biosynthetic genes and high mutation rate following tissue culture.</title>
        <authorList>
            <person name="Rajewski A."/>
            <person name="Carter-House D."/>
            <person name="Stajich J."/>
            <person name="Litt A."/>
        </authorList>
    </citation>
    <scope>NUCLEOTIDE SEQUENCE [LARGE SCALE GENOMIC DNA]</scope>
    <source>
        <strain evidence="2">AR-01</strain>
    </source>
</reference>
<dbReference type="EMBL" id="JACEIK010004298">
    <property type="protein sequence ID" value="MCD9644954.1"/>
    <property type="molecule type" value="Genomic_DNA"/>
</dbReference>
<keyword evidence="3" id="KW-1185">Reference proteome</keyword>
<keyword evidence="1" id="KW-1133">Transmembrane helix</keyword>
<name>A0ABS8VDM6_DATST</name>
<evidence type="ECO:0000256" key="1">
    <source>
        <dbReference type="SAM" id="Phobius"/>
    </source>
</evidence>
<accession>A0ABS8VDM6</accession>